<dbReference type="RefSeq" id="WP_171090849.1">
    <property type="nucleotide sequence ID" value="NZ_CP053069.1"/>
</dbReference>
<sequence length="273" mass="30960">MGLLDDLKKQADALKAQDTDRTESLRANAVAVDLALRRNFLYLNDLGKQLNVVQMPCPFTYKIPTLADITGLVVKDFHCDFRSKHFIDKDYYGEVHVGYRVWSDKVLTVKKGPDEMEKFRDFLWSNNIEHKGEQFRDQRKVITHEIFKVVCDFRVQGKIEGDHETGKIKIVTKNVAAFEVDLFNLTAQEFVEGAVEEFAKFFIGRPTVFPEMVKKSVLNVRPAAPPPKPKPQVQVPYTPPHARGPAAAPPPPPPEEKKGLFGSLKSLIKKDDD</sequence>
<keyword evidence="3" id="KW-1185">Reference proteome</keyword>
<dbReference type="AlphaFoldDB" id="A0A6M4GSU8"/>
<gene>
    <name evidence="2" type="ORF">DSM104443_01437</name>
</gene>
<dbReference type="KEGG" id="uru:DSM104443_01437"/>
<evidence type="ECO:0000313" key="2">
    <source>
        <dbReference type="EMBL" id="QJR10379.1"/>
    </source>
</evidence>
<dbReference type="EMBL" id="CP053069">
    <property type="protein sequence ID" value="QJR10379.1"/>
    <property type="molecule type" value="Genomic_DNA"/>
</dbReference>
<dbReference type="Proteomes" id="UP000501534">
    <property type="component" value="Chromosome"/>
</dbReference>
<reference evidence="2 3" key="1">
    <citation type="submission" date="2020-04" db="EMBL/GenBank/DDBJ databases">
        <title>Usitatibacter rugosus gen. nov., sp. nov. and Usitatibacter palustris sp. nov., novel members of Usitatibacteraceae fam. nov. within the order Nitrosomonadales isolated from soil.</title>
        <authorList>
            <person name="Huber K.J."/>
            <person name="Neumann-Schaal M."/>
            <person name="Geppert A."/>
            <person name="Luckner M."/>
            <person name="Wanner G."/>
            <person name="Overmann J."/>
        </authorList>
    </citation>
    <scope>NUCLEOTIDE SEQUENCE [LARGE SCALE GENOMIC DNA]</scope>
    <source>
        <strain evidence="2 3">0125_3</strain>
    </source>
</reference>
<accession>A0A6M4GSU8</accession>
<feature type="compositionally biased region" description="Low complexity" evidence="1">
    <location>
        <begin position="231"/>
        <end position="246"/>
    </location>
</feature>
<protein>
    <submittedName>
        <fullName evidence="2">Uncharacterized protein</fullName>
    </submittedName>
</protein>
<proteinExistence type="predicted"/>
<evidence type="ECO:0000256" key="1">
    <source>
        <dbReference type="SAM" id="MobiDB-lite"/>
    </source>
</evidence>
<organism evidence="2 3">
    <name type="scientific">Usitatibacter rugosus</name>
    <dbReference type="NCBI Taxonomy" id="2732067"/>
    <lineage>
        <taxon>Bacteria</taxon>
        <taxon>Pseudomonadati</taxon>
        <taxon>Pseudomonadota</taxon>
        <taxon>Betaproteobacteria</taxon>
        <taxon>Nitrosomonadales</taxon>
        <taxon>Usitatibacteraceae</taxon>
        <taxon>Usitatibacter</taxon>
    </lineage>
</organism>
<name>A0A6M4GSU8_9PROT</name>
<evidence type="ECO:0000313" key="3">
    <source>
        <dbReference type="Proteomes" id="UP000501534"/>
    </source>
</evidence>
<feature type="region of interest" description="Disordered" evidence="1">
    <location>
        <begin position="222"/>
        <end position="273"/>
    </location>
</feature>